<dbReference type="Pfam" id="PF03446">
    <property type="entry name" value="NAD_binding_2"/>
    <property type="match status" value="1"/>
</dbReference>
<accession>A0A7D3XRE2</accession>
<evidence type="ECO:0000256" key="2">
    <source>
        <dbReference type="ARBA" id="ARBA00023027"/>
    </source>
</evidence>
<dbReference type="EMBL" id="CP053921">
    <property type="protein sequence ID" value="QKG71051.1"/>
    <property type="molecule type" value="Genomic_DNA"/>
</dbReference>
<dbReference type="InterPro" id="IPR015815">
    <property type="entry name" value="HIBADH-related"/>
</dbReference>
<dbReference type="GO" id="GO:0050661">
    <property type="term" value="F:NADP binding"/>
    <property type="evidence" value="ECO:0007669"/>
    <property type="project" value="InterPro"/>
</dbReference>
<feature type="domain" description="3-hydroxyisobutyrate dehydrogenase-like NAD-binding" evidence="5">
    <location>
        <begin position="154"/>
        <end position="261"/>
    </location>
</feature>
<dbReference type="Gene3D" id="1.10.1040.10">
    <property type="entry name" value="N-(1-d-carboxylethyl)-l-norvaline Dehydrogenase, domain 2"/>
    <property type="match status" value="1"/>
</dbReference>
<dbReference type="PANTHER" id="PTHR43580">
    <property type="entry name" value="OXIDOREDUCTASE GLYR1-RELATED"/>
    <property type="match status" value="1"/>
</dbReference>
<dbReference type="SUPFAM" id="SSF51735">
    <property type="entry name" value="NAD(P)-binding Rossmann-fold domains"/>
    <property type="match status" value="1"/>
</dbReference>
<dbReference type="GO" id="GO:0051287">
    <property type="term" value="F:NAD binding"/>
    <property type="evidence" value="ECO:0007669"/>
    <property type="project" value="InterPro"/>
</dbReference>
<dbReference type="Pfam" id="PF14833">
    <property type="entry name" value="NAD_binding_11"/>
    <property type="match status" value="1"/>
</dbReference>
<dbReference type="SUPFAM" id="SSF48179">
    <property type="entry name" value="6-phosphogluconate dehydrogenase C-terminal domain-like"/>
    <property type="match status" value="1"/>
</dbReference>
<dbReference type="PANTHER" id="PTHR43580:SF2">
    <property type="entry name" value="CYTOKINE-LIKE NUCLEAR FACTOR N-PAC"/>
    <property type="match status" value="1"/>
</dbReference>
<dbReference type="GO" id="GO:0016491">
    <property type="term" value="F:oxidoreductase activity"/>
    <property type="evidence" value="ECO:0007669"/>
    <property type="project" value="UniProtKB-KW"/>
</dbReference>
<keyword evidence="1" id="KW-0560">Oxidoreductase</keyword>
<dbReference type="KEGG" id="emv:HQR01_06495"/>
<evidence type="ECO:0000259" key="5">
    <source>
        <dbReference type="Pfam" id="PF14833"/>
    </source>
</evidence>
<keyword evidence="7" id="KW-1185">Reference proteome</keyword>
<dbReference type="InterPro" id="IPR006115">
    <property type="entry name" value="6PGDH_NADP-bd"/>
</dbReference>
<evidence type="ECO:0000313" key="7">
    <source>
        <dbReference type="Proteomes" id="UP000504693"/>
    </source>
</evidence>
<dbReference type="InterPro" id="IPR029154">
    <property type="entry name" value="HIBADH-like_NADP-bd"/>
</dbReference>
<dbReference type="InterPro" id="IPR013328">
    <property type="entry name" value="6PGD_dom2"/>
</dbReference>
<dbReference type="Gene3D" id="3.40.50.720">
    <property type="entry name" value="NAD(P)-binding Rossmann-like Domain"/>
    <property type="match status" value="1"/>
</dbReference>
<name>A0A7D3XRE2_9SPHN</name>
<evidence type="ECO:0000259" key="4">
    <source>
        <dbReference type="Pfam" id="PF03446"/>
    </source>
</evidence>
<dbReference type="AlphaFoldDB" id="A0A7D3XRE2"/>
<organism evidence="6 7">
    <name type="scientific">Erythrobacter mangrovi</name>
    <dbReference type="NCBI Taxonomy" id="2739433"/>
    <lineage>
        <taxon>Bacteria</taxon>
        <taxon>Pseudomonadati</taxon>
        <taxon>Pseudomonadota</taxon>
        <taxon>Alphaproteobacteria</taxon>
        <taxon>Sphingomonadales</taxon>
        <taxon>Erythrobacteraceae</taxon>
        <taxon>Erythrobacter/Porphyrobacter group</taxon>
        <taxon>Erythrobacter</taxon>
    </lineage>
</organism>
<gene>
    <name evidence="6" type="ORF">HQR01_06495</name>
</gene>
<dbReference type="InterPro" id="IPR051265">
    <property type="entry name" value="HIBADH-related_NP60_sf"/>
</dbReference>
<evidence type="ECO:0000313" key="6">
    <source>
        <dbReference type="EMBL" id="QKG71051.1"/>
    </source>
</evidence>
<evidence type="ECO:0000256" key="1">
    <source>
        <dbReference type="ARBA" id="ARBA00023002"/>
    </source>
</evidence>
<dbReference type="InterPro" id="IPR008927">
    <property type="entry name" value="6-PGluconate_DH-like_C_sf"/>
</dbReference>
<proteinExistence type="predicted"/>
<dbReference type="InterPro" id="IPR036291">
    <property type="entry name" value="NAD(P)-bd_dom_sf"/>
</dbReference>
<feature type="active site" evidence="3">
    <location>
        <position position="160"/>
    </location>
</feature>
<feature type="domain" description="6-phosphogluconate dehydrogenase NADP-binding" evidence="4">
    <location>
        <begin position="4"/>
        <end position="148"/>
    </location>
</feature>
<protein>
    <submittedName>
        <fullName evidence="6">NAD(P)-dependent oxidoreductase</fullName>
    </submittedName>
</protein>
<keyword evidence="2" id="KW-0520">NAD</keyword>
<reference evidence="6 7" key="1">
    <citation type="submission" date="2020-05" db="EMBL/GenBank/DDBJ databases">
        <title>Erythrobacter mangrovi sp. nov., isolated from rhizosphere soil of mangrove plant (Kandelia candel).</title>
        <authorList>
            <person name="Ye Y.H."/>
        </authorList>
    </citation>
    <scope>NUCLEOTIDE SEQUENCE [LARGE SCALE GENOMIC DNA]</scope>
    <source>
        <strain evidence="6 7">EB310</strain>
    </source>
</reference>
<dbReference type="PIRSF" id="PIRSF000103">
    <property type="entry name" value="HIBADH"/>
    <property type="match status" value="1"/>
</dbReference>
<evidence type="ECO:0000256" key="3">
    <source>
        <dbReference type="PIRSR" id="PIRSR000103-1"/>
    </source>
</evidence>
<sequence length="272" mass="27432">MTRVAVLGMGAMGSRMADRLEAAGFDVVRWNRTGAKLAPRDAVAGAQVVIAMVHGDAASETVWLDPGTGALAGMDGNAVAIESSTLSVAQVERLGAACDARGIALLDAPVLGSRPQAEAGALIHLVGGDGAVLESVRSVLGAMGGKQLHAGGRGSGAALKLAANALFAIQVVALAEINARLEARGIEPETGIALLEETPLLSPAARAAAGLMLAEKDDAMFPIDLVAKDLRYAIAETPDASPIAGAALECFERMVAAGHGGLNLTGVRLAFA</sequence>
<dbReference type="Proteomes" id="UP000504693">
    <property type="component" value="Chromosome"/>
</dbReference>